<dbReference type="PANTHER" id="PTHR36486:SF2">
    <property type="entry name" value="OS01G0977800 PROTEIN"/>
    <property type="match status" value="1"/>
</dbReference>
<proteinExistence type="predicted"/>
<dbReference type="OrthoDB" id="1746176at2759"/>
<evidence type="ECO:0000313" key="2">
    <source>
        <dbReference type="Proteomes" id="UP000796880"/>
    </source>
</evidence>
<dbReference type="PANTHER" id="PTHR36486">
    <property type="entry name" value="OS01G0977800 PROTEIN"/>
    <property type="match status" value="1"/>
</dbReference>
<gene>
    <name evidence="1" type="ORF">FNV43_RR05247</name>
</gene>
<reference evidence="1" key="1">
    <citation type="submission" date="2020-03" db="EMBL/GenBank/DDBJ databases">
        <title>A high-quality chromosome-level genome assembly of a woody plant with both climbing and erect habits, Rhamnella rubrinervis.</title>
        <authorList>
            <person name="Lu Z."/>
            <person name="Yang Y."/>
            <person name="Zhu X."/>
            <person name="Sun Y."/>
        </authorList>
    </citation>
    <scope>NUCLEOTIDE SEQUENCE</scope>
    <source>
        <strain evidence="1">BYM</strain>
        <tissue evidence="1">Leaf</tissue>
    </source>
</reference>
<sequence>MGDKARLTKAIIQLEELYSGIPDESVDLTFQHLANVKQNAASISPEKRKTINDMMEAIPEVDTIRGDITPMRKLPSLDFSRGLQATNTYNHSLDGGSSGLVPVASRGVQLSTTHTSPLSQSGFSQAVENSNGDVSMASNSMYHHHQDHRGGGRRRPGIPHSNICTICSTSVFIFKHRCLSVLQGMRRHRHG</sequence>
<name>A0A8K0HNL6_9ROSA</name>
<dbReference type="EMBL" id="VOIH02000002">
    <property type="protein sequence ID" value="KAF3454799.1"/>
    <property type="molecule type" value="Genomic_DNA"/>
</dbReference>
<accession>A0A8K0HNL6</accession>
<organism evidence="1 2">
    <name type="scientific">Rhamnella rubrinervis</name>
    <dbReference type="NCBI Taxonomy" id="2594499"/>
    <lineage>
        <taxon>Eukaryota</taxon>
        <taxon>Viridiplantae</taxon>
        <taxon>Streptophyta</taxon>
        <taxon>Embryophyta</taxon>
        <taxon>Tracheophyta</taxon>
        <taxon>Spermatophyta</taxon>
        <taxon>Magnoliopsida</taxon>
        <taxon>eudicotyledons</taxon>
        <taxon>Gunneridae</taxon>
        <taxon>Pentapetalae</taxon>
        <taxon>rosids</taxon>
        <taxon>fabids</taxon>
        <taxon>Rosales</taxon>
        <taxon>Rhamnaceae</taxon>
        <taxon>rhamnoid group</taxon>
        <taxon>Rhamneae</taxon>
        <taxon>Rhamnella</taxon>
    </lineage>
</organism>
<protein>
    <submittedName>
        <fullName evidence="1">Uncharacterized protein</fullName>
    </submittedName>
</protein>
<dbReference type="Proteomes" id="UP000796880">
    <property type="component" value="Unassembled WGS sequence"/>
</dbReference>
<dbReference type="InterPro" id="IPR053057">
    <property type="entry name" value="XLG_GTP-binding"/>
</dbReference>
<evidence type="ECO:0000313" key="1">
    <source>
        <dbReference type="EMBL" id="KAF3454799.1"/>
    </source>
</evidence>
<dbReference type="AlphaFoldDB" id="A0A8K0HNL6"/>
<comment type="caution">
    <text evidence="1">The sequence shown here is derived from an EMBL/GenBank/DDBJ whole genome shotgun (WGS) entry which is preliminary data.</text>
</comment>
<keyword evidence="2" id="KW-1185">Reference proteome</keyword>